<dbReference type="EnsemblMetazoa" id="XM_038221331.1">
    <property type="protein sequence ID" value="XP_038077259.1"/>
    <property type="gene ID" value="LOC119745109"/>
</dbReference>
<evidence type="ECO:0000313" key="6">
    <source>
        <dbReference type="EnsemblMetazoa" id="XP_038077259.1"/>
    </source>
</evidence>
<evidence type="ECO:0000256" key="3">
    <source>
        <dbReference type="ARBA" id="ARBA00022729"/>
    </source>
</evidence>
<dbReference type="PROSITE" id="PS50871">
    <property type="entry name" value="C1Q"/>
    <property type="match status" value="1"/>
</dbReference>
<evidence type="ECO:0000313" key="7">
    <source>
        <dbReference type="Proteomes" id="UP000887568"/>
    </source>
</evidence>
<evidence type="ECO:0000259" key="5">
    <source>
        <dbReference type="PROSITE" id="PS50871"/>
    </source>
</evidence>
<proteinExistence type="predicted"/>
<reference evidence="6" key="1">
    <citation type="submission" date="2022-11" db="UniProtKB">
        <authorList>
            <consortium name="EnsemblMetazoa"/>
        </authorList>
    </citation>
    <scope>IDENTIFICATION</scope>
</reference>
<keyword evidence="2" id="KW-0964">Secreted</keyword>
<feature type="domain" description="C1q" evidence="5">
    <location>
        <begin position="18"/>
        <end position="167"/>
    </location>
</feature>
<dbReference type="GeneID" id="119745109"/>
<dbReference type="GO" id="GO:0005576">
    <property type="term" value="C:extracellular region"/>
    <property type="evidence" value="ECO:0007669"/>
    <property type="project" value="UniProtKB-SubCell"/>
</dbReference>
<protein>
    <recommendedName>
        <fullName evidence="5">C1q domain-containing protein</fullName>
    </recommendedName>
</protein>
<dbReference type="PANTHER" id="PTHR22923:SF116">
    <property type="entry name" value="C1Q DOMAIN-CONTAINING PROTEIN"/>
    <property type="match status" value="1"/>
</dbReference>
<dbReference type="Pfam" id="PF00386">
    <property type="entry name" value="C1q"/>
    <property type="match status" value="1"/>
</dbReference>
<comment type="subcellular location">
    <subcellularLocation>
        <location evidence="1">Secreted</location>
    </subcellularLocation>
</comment>
<dbReference type="PRINTS" id="PR00007">
    <property type="entry name" value="COMPLEMNTC1Q"/>
</dbReference>
<dbReference type="Gene3D" id="2.60.120.40">
    <property type="match status" value="1"/>
</dbReference>
<feature type="region of interest" description="Disordered" evidence="4">
    <location>
        <begin position="128"/>
        <end position="151"/>
    </location>
</feature>
<dbReference type="InterPro" id="IPR008983">
    <property type="entry name" value="Tumour_necrosis_fac-like_dom"/>
</dbReference>
<name>A0A914BMB5_PATMI</name>
<feature type="region of interest" description="Disordered" evidence="4">
    <location>
        <begin position="1"/>
        <end position="45"/>
    </location>
</feature>
<dbReference type="InterPro" id="IPR001073">
    <property type="entry name" value="C1q_dom"/>
</dbReference>
<accession>A0A914BMB5</accession>
<dbReference type="RefSeq" id="XP_038077259.1">
    <property type="nucleotide sequence ID" value="XM_038221331.1"/>
</dbReference>
<feature type="compositionally biased region" description="Basic and acidic residues" evidence="4">
    <location>
        <begin position="137"/>
        <end position="151"/>
    </location>
</feature>
<dbReference type="Pfam" id="PF01391">
    <property type="entry name" value="Collagen"/>
    <property type="match status" value="1"/>
</dbReference>
<keyword evidence="7" id="KW-1185">Reference proteome</keyword>
<dbReference type="OrthoDB" id="5983381at2759"/>
<sequence>MGPYGQPGSKGEPGHEGEIGLIGPMGERGTPGNPGNDGIGLPGKQTATLLPGTSFDLETGTFTCSVSGTYVFMFSMNKYSSSSSLYVQLRKNDDVVVCGLSSASHWEPMSGSAVLVLQQGDTVYLTMRGNRSSSSASDDKPRERPNCENKKNEICQMVADALAKPVP</sequence>
<evidence type="ECO:0000256" key="1">
    <source>
        <dbReference type="ARBA" id="ARBA00004613"/>
    </source>
</evidence>
<dbReference type="InterPro" id="IPR008160">
    <property type="entry name" value="Collagen"/>
</dbReference>
<dbReference type="Proteomes" id="UP000887568">
    <property type="component" value="Unplaced"/>
</dbReference>
<evidence type="ECO:0000256" key="4">
    <source>
        <dbReference type="SAM" id="MobiDB-lite"/>
    </source>
</evidence>
<evidence type="ECO:0000256" key="2">
    <source>
        <dbReference type="ARBA" id="ARBA00022525"/>
    </source>
</evidence>
<dbReference type="InterPro" id="IPR050822">
    <property type="entry name" value="Cerebellin_Synaptic_Org"/>
</dbReference>
<dbReference type="AlphaFoldDB" id="A0A914BMB5"/>
<dbReference type="SUPFAM" id="SSF49842">
    <property type="entry name" value="TNF-like"/>
    <property type="match status" value="1"/>
</dbReference>
<keyword evidence="3" id="KW-0732">Signal</keyword>
<dbReference type="SMART" id="SM00110">
    <property type="entry name" value="C1Q"/>
    <property type="match status" value="1"/>
</dbReference>
<organism evidence="6 7">
    <name type="scientific">Patiria miniata</name>
    <name type="common">Bat star</name>
    <name type="synonym">Asterina miniata</name>
    <dbReference type="NCBI Taxonomy" id="46514"/>
    <lineage>
        <taxon>Eukaryota</taxon>
        <taxon>Metazoa</taxon>
        <taxon>Echinodermata</taxon>
        <taxon>Eleutherozoa</taxon>
        <taxon>Asterozoa</taxon>
        <taxon>Asteroidea</taxon>
        <taxon>Valvatacea</taxon>
        <taxon>Valvatida</taxon>
        <taxon>Asterinidae</taxon>
        <taxon>Patiria</taxon>
    </lineage>
</organism>
<dbReference type="PANTHER" id="PTHR22923">
    <property type="entry name" value="CEREBELLIN-RELATED"/>
    <property type="match status" value="1"/>
</dbReference>